<comment type="subcellular location">
    <subcellularLocation>
        <location evidence="1">Nucleus</location>
    </subcellularLocation>
</comment>
<feature type="compositionally biased region" description="Basic residues" evidence="7">
    <location>
        <begin position="242"/>
        <end position="258"/>
    </location>
</feature>
<evidence type="ECO:0000256" key="5">
    <source>
        <dbReference type="ARBA" id="ARBA00023242"/>
    </source>
</evidence>
<protein>
    <recommendedName>
        <fullName evidence="8">BZIP domain-containing protein</fullName>
    </recommendedName>
</protein>
<feature type="compositionally biased region" description="Polar residues" evidence="7">
    <location>
        <begin position="1"/>
        <end position="19"/>
    </location>
</feature>
<feature type="compositionally biased region" description="Acidic residues" evidence="7">
    <location>
        <begin position="264"/>
        <end position="278"/>
    </location>
</feature>
<dbReference type="GO" id="GO:0001228">
    <property type="term" value="F:DNA-binding transcription activator activity, RNA polymerase II-specific"/>
    <property type="evidence" value="ECO:0007669"/>
    <property type="project" value="TreeGrafter"/>
</dbReference>
<dbReference type="EMBL" id="LN719964">
    <property type="protein sequence ID" value="CEP08692.1"/>
    <property type="molecule type" value="Genomic_DNA"/>
</dbReference>
<reference evidence="9 10" key="1">
    <citation type="submission" date="2014-09" db="EMBL/GenBank/DDBJ databases">
        <authorList>
            <person name="Ellenberger Sabrina"/>
        </authorList>
    </citation>
    <scope>NUCLEOTIDE SEQUENCE [LARGE SCALE GENOMIC DNA]</scope>
    <source>
        <strain evidence="9 10">CBS 412.66</strain>
    </source>
</reference>
<evidence type="ECO:0000259" key="8">
    <source>
        <dbReference type="PROSITE" id="PS50217"/>
    </source>
</evidence>
<feature type="region of interest" description="Disordered" evidence="7">
    <location>
        <begin position="379"/>
        <end position="438"/>
    </location>
</feature>
<evidence type="ECO:0000256" key="2">
    <source>
        <dbReference type="ARBA" id="ARBA00023015"/>
    </source>
</evidence>
<evidence type="ECO:0000256" key="7">
    <source>
        <dbReference type="SAM" id="MobiDB-lite"/>
    </source>
</evidence>
<dbReference type="GO" id="GO:0005634">
    <property type="term" value="C:nucleus"/>
    <property type="evidence" value="ECO:0007669"/>
    <property type="project" value="UniProtKB-SubCell"/>
</dbReference>
<feature type="compositionally biased region" description="Basic residues" evidence="7">
    <location>
        <begin position="207"/>
        <end position="216"/>
    </location>
</feature>
<keyword evidence="4" id="KW-0804">Transcription</keyword>
<dbReference type="AlphaFoldDB" id="A0A0B7MU79"/>
<dbReference type="PANTHER" id="PTHR13044:SF14">
    <property type="entry name" value="CRYPTOCEPHAL, ISOFORM A"/>
    <property type="match status" value="1"/>
</dbReference>
<dbReference type="GO" id="GO:0000977">
    <property type="term" value="F:RNA polymerase II transcription regulatory region sequence-specific DNA binding"/>
    <property type="evidence" value="ECO:0007669"/>
    <property type="project" value="TreeGrafter"/>
</dbReference>
<dbReference type="Proteomes" id="UP000054107">
    <property type="component" value="Unassembled WGS sequence"/>
</dbReference>
<dbReference type="PROSITE" id="PS00036">
    <property type="entry name" value="BZIP_BASIC"/>
    <property type="match status" value="1"/>
</dbReference>
<feature type="region of interest" description="Disordered" evidence="7">
    <location>
        <begin position="201"/>
        <end position="316"/>
    </location>
</feature>
<keyword evidence="10" id="KW-1185">Reference proteome</keyword>
<evidence type="ECO:0000256" key="3">
    <source>
        <dbReference type="ARBA" id="ARBA00023125"/>
    </source>
</evidence>
<feature type="region of interest" description="Disordered" evidence="7">
    <location>
        <begin position="133"/>
        <end position="163"/>
    </location>
</feature>
<feature type="compositionally biased region" description="Polar residues" evidence="7">
    <location>
        <begin position="286"/>
        <end position="302"/>
    </location>
</feature>
<dbReference type="OrthoDB" id="1939598at2759"/>
<dbReference type="Pfam" id="PF07716">
    <property type="entry name" value="bZIP_2"/>
    <property type="match status" value="1"/>
</dbReference>
<dbReference type="Gene3D" id="1.20.5.170">
    <property type="match status" value="1"/>
</dbReference>
<feature type="coiled-coil region" evidence="6">
    <location>
        <begin position="326"/>
        <end position="360"/>
    </location>
</feature>
<dbReference type="PROSITE" id="PS50217">
    <property type="entry name" value="BZIP"/>
    <property type="match status" value="1"/>
</dbReference>
<dbReference type="InterPro" id="IPR004827">
    <property type="entry name" value="bZIP"/>
</dbReference>
<evidence type="ECO:0000256" key="1">
    <source>
        <dbReference type="ARBA" id="ARBA00004123"/>
    </source>
</evidence>
<feature type="compositionally biased region" description="Acidic residues" evidence="7">
    <location>
        <begin position="410"/>
        <end position="419"/>
    </location>
</feature>
<dbReference type="InterPro" id="IPR046347">
    <property type="entry name" value="bZIP_sf"/>
</dbReference>
<feature type="compositionally biased region" description="Low complexity" evidence="7">
    <location>
        <begin position="150"/>
        <end position="163"/>
    </location>
</feature>
<dbReference type="STRING" id="35722.A0A0B7MU79"/>
<evidence type="ECO:0000313" key="10">
    <source>
        <dbReference type="Proteomes" id="UP000054107"/>
    </source>
</evidence>
<feature type="region of interest" description="Disordered" evidence="7">
    <location>
        <begin position="1"/>
        <end position="20"/>
    </location>
</feature>
<accession>A0A0B7MU79</accession>
<keyword evidence="2" id="KW-0805">Transcription regulation</keyword>
<dbReference type="SMART" id="SM00338">
    <property type="entry name" value="BRLZ"/>
    <property type="match status" value="1"/>
</dbReference>
<feature type="domain" description="BZIP" evidence="8">
    <location>
        <begin position="301"/>
        <end position="364"/>
    </location>
</feature>
<dbReference type="SUPFAM" id="SSF57959">
    <property type="entry name" value="Leucine zipper domain"/>
    <property type="match status" value="1"/>
</dbReference>
<keyword evidence="5" id="KW-0539">Nucleus</keyword>
<gene>
    <name evidence="9" type="primary">PARPA_02037.1 scaffold 2397</name>
</gene>
<evidence type="ECO:0000256" key="6">
    <source>
        <dbReference type="SAM" id="Coils"/>
    </source>
</evidence>
<feature type="compositionally biased region" description="Low complexity" evidence="7">
    <location>
        <begin position="379"/>
        <end position="397"/>
    </location>
</feature>
<dbReference type="PANTHER" id="PTHR13044">
    <property type="entry name" value="ACTIVATING TRANSCRIPTION FACTOR ATF 4/5"/>
    <property type="match status" value="1"/>
</dbReference>
<keyword evidence="6" id="KW-0175">Coiled coil</keyword>
<feature type="compositionally biased region" description="Basic and acidic residues" evidence="7">
    <location>
        <begin position="232"/>
        <end position="241"/>
    </location>
</feature>
<organism evidence="9 10">
    <name type="scientific">Parasitella parasitica</name>
    <dbReference type="NCBI Taxonomy" id="35722"/>
    <lineage>
        <taxon>Eukaryota</taxon>
        <taxon>Fungi</taxon>
        <taxon>Fungi incertae sedis</taxon>
        <taxon>Mucoromycota</taxon>
        <taxon>Mucoromycotina</taxon>
        <taxon>Mucoromycetes</taxon>
        <taxon>Mucorales</taxon>
        <taxon>Mucorineae</taxon>
        <taxon>Mucoraceae</taxon>
        <taxon>Parasitella</taxon>
    </lineage>
</organism>
<evidence type="ECO:0000256" key="4">
    <source>
        <dbReference type="ARBA" id="ARBA00023163"/>
    </source>
</evidence>
<proteinExistence type="predicted"/>
<sequence>MAKPKSNGNEKNQPISIDTTGVGGSAWSQLDVLNQIMTPVQIINDNSLSFYTAAQIKFTEPTAATATTTTAVASNFAKADPSNFDSLNIPSNHHHKYNIDQYSNDQNYNSWLFNQQQSGISNNGALVLAHEPGSIKQQQQQQRPFQSLYSSNSTPINSTPTSPIVNFQQNYFEKPENSDLQHADEFETMFLSSNAISTSKSAVLTKSKGKKNAQKYRFKDDKQQLDSQTLSEHNRDQDRLFGVKRLKSKQKMVKKHTTNLKGELDDDLQQEDRDDDDVPVIGDGAQSYSSMGSNSSRTSQPLSKDDKRRRNTAASARFRIKKKMREQALQNTASEMTEKAQRMEQRVHELEREIKWLKALVVEKSEAKIERLVRERPQNSATFSNNTNSLSSSLNSNYLVIPNSNKKSDDDDEEEEEVDDDRKKEKNGHHQNQNYRRY</sequence>
<dbReference type="CDD" id="cd14705">
    <property type="entry name" value="bZIP_Zip1"/>
    <property type="match status" value="1"/>
</dbReference>
<evidence type="ECO:0000313" key="9">
    <source>
        <dbReference type="EMBL" id="CEP08692.1"/>
    </source>
</evidence>
<name>A0A0B7MU79_9FUNG</name>
<keyword evidence="3" id="KW-0238">DNA-binding</keyword>